<dbReference type="CDD" id="cd02440">
    <property type="entry name" value="AdoMet_MTases"/>
    <property type="match status" value="1"/>
</dbReference>
<evidence type="ECO:0000313" key="5">
    <source>
        <dbReference type="EMBL" id="EPY31767.1"/>
    </source>
</evidence>
<reference evidence="5" key="2">
    <citation type="submission" date="2013-03" db="EMBL/GenBank/DDBJ databases">
        <authorList>
            <person name="Motta M.C.M."/>
            <person name="Martins A.C.A."/>
            <person name="Preta C.M.C.C."/>
            <person name="Silva R."/>
            <person name="de Souza S.S."/>
            <person name="Klein C.C."/>
            <person name="de Almeida L.G.P."/>
            <person name="Cunha O.L."/>
            <person name="Colabardini A.C."/>
            <person name="Lima B.A."/>
            <person name="Machado C.R."/>
            <person name="Soares C.M.A."/>
            <person name="de Menezes C.B.A."/>
            <person name="Bartolomeu D.C."/>
            <person name="Grisard E.C."/>
            <person name="Fantinatti-Garboggini F."/>
            <person name="Rodrigues-Luiz G.F."/>
            <person name="Wagner G."/>
            <person name="Goldman G.H."/>
            <person name="Fietto J.L.R."/>
            <person name="Ciapina L.P."/>
            <person name="Brocchi M."/>
            <person name="Elias M.C."/>
            <person name="Goldman M.H.S."/>
            <person name="Sagot M.-F."/>
            <person name="Pereira M."/>
            <person name="Stoco P.H."/>
            <person name="Teixeira S.M.R."/>
            <person name="de Mendonca-Neto R.P."/>
            <person name="Maciel T.E.F."/>
            <person name="Mendes T.A.O."/>
            <person name="Urmenyi T.P."/>
            <person name="Teixeira M.M.G."/>
            <person name="de Camargo E.F.P."/>
            <person name="de Sousa W."/>
            <person name="Schenkman S."/>
            <person name="de Vasconcelos A.T.R."/>
        </authorList>
    </citation>
    <scope>NUCLEOTIDE SEQUENCE</scope>
</reference>
<comment type="caution">
    <text evidence="5">The sequence shown here is derived from an EMBL/GenBank/DDBJ whole genome shotgun (WGS) entry which is preliminary data.</text>
</comment>
<evidence type="ECO:0000256" key="2">
    <source>
        <dbReference type="ARBA" id="ARBA00022679"/>
    </source>
</evidence>
<dbReference type="PANTHER" id="PTHR13090:SF1">
    <property type="entry name" value="ARGININE-HYDROXYLASE NDUFAF5, MITOCHONDRIAL"/>
    <property type="match status" value="1"/>
</dbReference>
<dbReference type="Gene3D" id="3.40.50.150">
    <property type="entry name" value="Vaccinia Virus protein VP39"/>
    <property type="match status" value="1"/>
</dbReference>
<feature type="region of interest" description="Disordered" evidence="3">
    <location>
        <begin position="390"/>
        <end position="423"/>
    </location>
</feature>
<dbReference type="OrthoDB" id="16816at2759"/>
<evidence type="ECO:0000313" key="7">
    <source>
        <dbReference type="Proteomes" id="UP000015354"/>
    </source>
</evidence>
<dbReference type="GO" id="GO:0005739">
    <property type="term" value="C:mitochondrion"/>
    <property type="evidence" value="ECO:0007669"/>
    <property type="project" value="TreeGrafter"/>
</dbReference>
<organism evidence="5 7">
    <name type="scientific">Strigomonas culicis</name>
    <dbReference type="NCBI Taxonomy" id="28005"/>
    <lineage>
        <taxon>Eukaryota</taxon>
        <taxon>Discoba</taxon>
        <taxon>Euglenozoa</taxon>
        <taxon>Kinetoplastea</taxon>
        <taxon>Metakinetoplastina</taxon>
        <taxon>Trypanosomatida</taxon>
        <taxon>Trypanosomatidae</taxon>
        <taxon>Strigomonadinae</taxon>
        <taxon>Strigomonas</taxon>
    </lineage>
</organism>
<dbReference type="EMBL" id="ATMH01002326">
    <property type="protein sequence ID" value="EPY33302.1"/>
    <property type="molecule type" value="Genomic_DNA"/>
</dbReference>
<sequence length="423" mass="48081">MTFPFHLLLFSSAARNPFYPLHVSIPPPLARAVPMTSPMILTRSTQARSNVMQFFDRKLKGLQRSFVDAEACDIHKQCAAQMLDRRAFVKRETPIVLEVGAHTGWYFRHMLEKKEFHGLKQYIQTDICEDRLNRNYEEIKHLIPPEVEFVQICCDEELSPNPFGIPEKSVDMVVSCLSMHWVNDLETAMVNIRKVLKRDGFFIGSMFGGNTLYELRSCFSLAQSEALGGVSPHISPMIDGAGLSTLVLQSGFNIPTIDLDRHLLLYQTPFHVLEHLSVMGESACHHQRQPLDRSVLLCAAAIYDTLYKKNDLIPATFEVFHTIAWSPSPTQAKPLERGSGQIPLASWNTKNQKKLQNVLDDMAQNPDDPSLQVKAEDLFNNLRKESAELMAKRGLDTRGFDRNRDGEVREMDQKPDPPFQKTE</sequence>
<reference evidence="5 7" key="1">
    <citation type="journal article" date="2013" name="PLoS ONE">
        <title>Predicting the Proteins of Angomonas deanei, Strigomonas culicis and Their Respective Endosymbionts Reveals New Aspects of the Trypanosomatidae Family.</title>
        <authorList>
            <person name="Motta M.C."/>
            <person name="Martins A.C."/>
            <person name="de Souza S.S."/>
            <person name="Catta-Preta C.M."/>
            <person name="Silva R."/>
            <person name="Klein C.C."/>
            <person name="de Almeida L.G."/>
            <person name="de Lima Cunha O."/>
            <person name="Ciapina L.P."/>
            <person name="Brocchi M."/>
            <person name="Colabardini A.C."/>
            <person name="de Araujo Lima B."/>
            <person name="Machado C.R."/>
            <person name="de Almeida Soares C.M."/>
            <person name="Probst C.M."/>
            <person name="de Menezes C.B."/>
            <person name="Thompson C.E."/>
            <person name="Bartholomeu D.C."/>
            <person name="Gradia D.F."/>
            <person name="Pavoni D.P."/>
            <person name="Grisard E.C."/>
            <person name="Fantinatti-Garboggini F."/>
            <person name="Marchini F.K."/>
            <person name="Rodrigues-Luiz G.F."/>
            <person name="Wagner G."/>
            <person name="Goldman G.H."/>
            <person name="Fietto J.L."/>
            <person name="Elias M.C."/>
            <person name="Goldman M.H."/>
            <person name="Sagot M.F."/>
            <person name="Pereira M."/>
            <person name="Stoco P.H."/>
            <person name="de Mendonca-Neto R.P."/>
            <person name="Teixeira S.M."/>
            <person name="Maciel T.E."/>
            <person name="de Oliveira Mendes T.A."/>
            <person name="Urmenyi T.P."/>
            <person name="de Souza W."/>
            <person name="Schenkman S."/>
            <person name="de Vasconcelos A.T."/>
        </authorList>
    </citation>
    <scope>NUCLEOTIDE SEQUENCE [LARGE SCALE GENOMIC DNA]</scope>
</reference>
<dbReference type="SUPFAM" id="SSF53335">
    <property type="entry name" value="S-adenosyl-L-methionine-dependent methyltransferases"/>
    <property type="match status" value="1"/>
</dbReference>
<keyword evidence="1" id="KW-0489">Methyltransferase</keyword>
<gene>
    <name evidence="6" type="ORF">STCU_02326</name>
    <name evidence="5" type="ORF">STCU_03258</name>
</gene>
<dbReference type="EMBL" id="ATMH01003258">
    <property type="protein sequence ID" value="EPY31767.1"/>
    <property type="molecule type" value="Genomic_DNA"/>
</dbReference>
<evidence type="ECO:0000313" key="6">
    <source>
        <dbReference type="EMBL" id="EPY33302.1"/>
    </source>
</evidence>
<keyword evidence="2" id="KW-0808">Transferase</keyword>
<keyword evidence="7" id="KW-1185">Reference proteome</keyword>
<feature type="compositionally biased region" description="Basic and acidic residues" evidence="3">
    <location>
        <begin position="390"/>
        <end position="415"/>
    </location>
</feature>
<feature type="domain" description="Methyltransferase type 11" evidence="4">
    <location>
        <begin position="97"/>
        <end position="203"/>
    </location>
</feature>
<proteinExistence type="predicted"/>
<dbReference type="GO" id="GO:0032981">
    <property type="term" value="P:mitochondrial respiratory chain complex I assembly"/>
    <property type="evidence" value="ECO:0007669"/>
    <property type="project" value="TreeGrafter"/>
</dbReference>
<evidence type="ECO:0000259" key="4">
    <source>
        <dbReference type="Pfam" id="PF08241"/>
    </source>
</evidence>
<name>S9ULP0_9TRYP</name>
<evidence type="ECO:0000256" key="1">
    <source>
        <dbReference type="ARBA" id="ARBA00022603"/>
    </source>
</evidence>
<dbReference type="InterPro" id="IPR050602">
    <property type="entry name" value="Malonyl-ACP_OMT"/>
</dbReference>
<dbReference type="AlphaFoldDB" id="S9ULP0"/>
<dbReference type="Proteomes" id="UP000015354">
    <property type="component" value="Unassembled WGS sequence"/>
</dbReference>
<dbReference type="Pfam" id="PF08241">
    <property type="entry name" value="Methyltransf_11"/>
    <property type="match status" value="1"/>
</dbReference>
<protein>
    <recommendedName>
        <fullName evidence="4">Methyltransferase type 11 domain-containing protein</fullName>
    </recommendedName>
</protein>
<dbReference type="InterPro" id="IPR013216">
    <property type="entry name" value="Methyltransf_11"/>
</dbReference>
<dbReference type="PANTHER" id="PTHR13090">
    <property type="entry name" value="ARGININE-HYDROXYLASE NDUFAF5, MITOCHONDRIAL"/>
    <property type="match status" value="1"/>
</dbReference>
<dbReference type="InterPro" id="IPR029063">
    <property type="entry name" value="SAM-dependent_MTases_sf"/>
</dbReference>
<dbReference type="GO" id="GO:0032259">
    <property type="term" value="P:methylation"/>
    <property type="evidence" value="ECO:0007669"/>
    <property type="project" value="UniProtKB-KW"/>
</dbReference>
<dbReference type="GO" id="GO:0008757">
    <property type="term" value="F:S-adenosylmethionine-dependent methyltransferase activity"/>
    <property type="evidence" value="ECO:0007669"/>
    <property type="project" value="InterPro"/>
</dbReference>
<evidence type="ECO:0000256" key="3">
    <source>
        <dbReference type="SAM" id="MobiDB-lite"/>
    </source>
</evidence>
<accession>S9ULP0</accession>